<evidence type="ECO:0000256" key="12">
    <source>
        <dbReference type="ARBA" id="ARBA00022989"/>
    </source>
</evidence>
<dbReference type="FunFam" id="3.40.50.300:FF:000553">
    <property type="entry name" value="Mitochondrial Rho GTPase"/>
    <property type="match status" value="1"/>
</dbReference>
<gene>
    <name evidence="19" type="ORF">AWRI3579_g230</name>
</gene>
<organism evidence="19 20">
    <name type="scientific">Hanseniaspora osmophila</name>
    <dbReference type="NCBI Taxonomy" id="56408"/>
    <lineage>
        <taxon>Eukaryota</taxon>
        <taxon>Fungi</taxon>
        <taxon>Dikarya</taxon>
        <taxon>Ascomycota</taxon>
        <taxon>Saccharomycotina</taxon>
        <taxon>Saccharomycetes</taxon>
        <taxon>Saccharomycodales</taxon>
        <taxon>Saccharomycodaceae</taxon>
        <taxon>Hanseniaspora</taxon>
    </lineage>
</organism>
<evidence type="ECO:0000256" key="8">
    <source>
        <dbReference type="ARBA" id="ARBA00022741"/>
    </source>
</evidence>
<feature type="domain" description="EF-hand" evidence="17">
    <location>
        <begin position="311"/>
        <end position="346"/>
    </location>
</feature>
<keyword evidence="7" id="KW-0677">Repeat</keyword>
<keyword evidence="11" id="KW-0106">Calcium</keyword>
<keyword evidence="6" id="KW-0479">Metal-binding</keyword>
<dbReference type="FunFam" id="1.10.238.10:FF:000011">
    <property type="entry name" value="Mitochondrial Rho GTPase"/>
    <property type="match status" value="1"/>
</dbReference>
<dbReference type="InterPro" id="IPR002048">
    <property type="entry name" value="EF_hand_dom"/>
</dbReference>
<evidence type="ECO:0000256" key="3">
    <source>
        <dbReference type="ARBA" id="ARBA00007981"/>
    </source>
</evidence>
<dbReference type="GO" id="GO:0005509">
    <property type="term" value="F:calcium ion binding"/>
    <property type="evidence" value="ECO:0007669"/>
    <property type="project" value="InterPro"/>
</dbReference>
<dbReference type="InterPro" id="IPR052266">
    <property type="entry name" value="Miro-EF-hand_domain"/>
</dbReference>
<comment type="caution">
    <text evidence="19">The sequence shown here is derived from an EMBL/GenBank/DDBJ whole genome shotgun (WGS) entry which is preliminary data.</text>
</comment>
<dbReference type="Gene3D" id="1.10.238.10">
    <property type="entry name" value="EF-hand"/>
    <property type="match status" value="2"/>
</dbReference>
<dbReference type="InterPro" id="IPR020860">
    <property type="entry name" value="MIRO_dom"/>
</dbReference>
<comment type="function">
    <text evidence="1">Mitochondrial GTPase involved in mitochondrial trafficking. Probably involved in control of anterograde transport of mitochondria and their subcellular distribution.</text>
</comment>
<evidence type="ECO:0000313" key="19">
    <source>
        <dbReference type="EMBL" id="OEJ92472.1"/>
    </source>
</evidence>
<keyword evidence="5" id="KW-0812">Transmembrane</keyword>
<dbReference type="InterPro" id="IPR021181">
    <property type="entry name" value="Miro"/>
</dbReference>
<comment type="similarity">
    <text evidence="3">Belongs to the mitochondrial Rho GTPase family.</text>
</comment>
<dbReference type="PANTHER" id="PTHR46819:SF1">
    <property type="entry name" value="EF-HAND CALCIUM-BINDING DOMAIN-CONTAINING PROTEIN 7"/>
    <property type="match status" value="1"/>
</dbReference>
<protein>
    <recommendedName>
        <fullName evidence="4">Mitochondrial Rho GTPase 1</fullName>
    </recommendedName>
    <alternativeName>
        <fullName evidence="16">GTPase EF-hand protein of mitochondria 1</fullName>
    </alternativeName>
</protein>
<dbReference type="InParanoid" id="A0A1E5RZS0"/>
<dbReference type="Pfam" id="PF08355">
    <property type="entry name" value="EF_assoc_1"/>
    <property type="match status" value="1"/>
</dbReference>
<evidence type="ECO:0000256" key="6">
    <source>
        <dbReference type="ARBA" id="ARBA00022723"/>
    </source>
</evidence>
<dbReference type="PANTHER" id="PTHR46819">
    <property type="entry name" value="EF-HAND CALCIUM-BINDING DOMAIN-CONTAINING PROTEIN 7"/>
    <property type="match status" value="1"/>
</dbReference>
<proteinExistence type="inferred from homology"/>
<keyword evidence="8" id="KW-0547">Nucleotide-binding</keyword>
<evidence type="ECO:0000256" key="5">
    <source>
        <dbReference type="ARBA" id="ARBA00022692"/>
    </source>
</evidence>
<dbReference type="Pfam" id="PF08356">
    <property type="entry name" value="EF_assoc_2"/>
    <property type="match status" value="1"/>
</dbReference>
<dbReference type="GO" id="GO:0005525">
    <property type="term" value="F:GTP binding"/>
    <property type="evidence" value="ECO:0007669"/>
    <property type="project" value="UniProtKB-KW"/>
</dbReference>
<keyword evidence="20" id="KW-1185">Reference proteome</keyword>
<accession>A0A1E5RZS0</accession>
<evidence type="ECO:0000256" key="7">
    <source>
        <dbReference type="ARBA" id="ARBA00022737"/>
    </source>
</evidence>
<dbReference type="InterPro" id="IPR013567">
    <property type="entry name" value="EF_hand_assoc_2"/>
</dbReference>
<evidence type="ECO:0000256" key="1">
    <source>
        <dbReference type="ARBA" id="ARBA00003481"/>
    </source>
</evidence>
<evidence type="ECO:0000256" key="9">
    <source>
        <dbReference type="ARBA" id="ARBA00022787"/>
    </source>
</evidence>
<keyword evidence="12" id="KW-1133">Transmembrane helix</keyword>
<keyword evidence="14" id="KW-0342">GTP-binding</keyword>
<evidence type="ECO:0000259" key="17">
    <source>
        <dbReference type="PROSITE" id="PS50222"/>
    </source>
</evidence>
<dbReference type="PIRSF" id="PIRSF037488">
    <property type="entry name" value="Mt_Rho_GTPase"/>
    <property type="match status" value="1"/>
</dbReference>
<name>A0A1E5RZS0_9ASCO</name>
<dbReference type="SUPFAM" id="SSF52540">
    <property type="entry name" value="P-loop containing nucleoside triphosphate hydrolases"/>
    <property type="match status" value="2"/>
</dbReference>
<dbReference type="Gene3D" id="3.40.50.300">
    <property type="entry name" value="P-loop containing nucleotide triphosphate hydrolases"/>
    <property type="match status" value="2"/>
</dbReference>
<dbReference type="InterPro" id="IPR027417">
    <property type="entry name" value="P-loop_NTPase"/>
</dbReference>
<evidence type="ECO:0000256" key="2">
    <source>
        <dbReference type="ARBA" id="ARBA00004200"/>
    </source>
</evidence>
<dbReference type="InterPro" id="IPR013566">
    <property type="entry name" value="EF_hand_assoc_1"/>
</dbReference>
<dbReference type="SMART" id="SM00174">
    <property type="entry name" value="RHO"/>
    <property type="match status" value="1"/>
</dbReference>
<dbReference type="Pfam" id="PF00071">
    <property type="entry name" value="Ras"/>
    <property type="match status" value="2"/>
</dbReference>
<dbReference type="PROSITE" id="PS51423">
    <property type="entry name" value="MIRO"/>
    <property type="match status" value="2"/>
</dbReference>
<reference evidence="20" key="1">
    <citation type="journal article" date="2016" name="Genome Announc.">
        <title>Genome sequences of three species of Hanseniaspora isolated from spontaneous wine fermentations.</title>
        <authorList>
            <person name="Sternes P.R."/>
            <person name="Lee D."/>
            <person name="Kutyna D.R."/>
            <person name="Borneman A.R."/>
        </authorList>
    </citation>
    <scope>NUCLEOTIDE SEQUENCE [LARGE SCALE GENOMIC DNA]</scope>
    <source>
        <strain evidence="20">AWRI3579</strain>
    </source>
</reference>
<comment type="subcellular location">
    <subcellularLocation>
        <location evidence="2">Mitochondrion outer membrane</location>
        <topology evidence="2">Single-pass type IV membrane protein</topology>
    </subcellularLocation>
</comment>
<keyword evidence="15" id="KW-0472">Membrane</keyword>
<dbReference type="InterPro" id="IPR018247">
    <property type="entry name" value="EF_Hand_1_Ca_BS"/>
</dbReference>
<evidence type="ECO:0000256" key="11">
    <source>
        <dbReference type="ARBA" id="ARBA00022837"/>
    </source>
</evidence>
<dbReference type="InterPro" id="IPR011992">
    <property type="entry name" value="EF-hand-dom_pair"/>
</dbReference>
<dbReference type="GO" id="GO:0032865">
    <property type="term" value="C:ERMES complex"/>
    <property type="evidence" value="ECO:0007669"/>
    <property type="project" value="UniProtKB-ARBA"/>
</dbReference>
<dbReference type="GO" id="GO:0007005">
    <property type="term" value="P:mitochondrion organization"/>
    <property type="evidence" value="ECO:0007669"/>
    <property type="project" value="InterPro"/>
</dbReference>
<evidence type="ECO:0000256" key="14">
    <source>
        <dbReference type="ARBA" id="ARBA00023134"/>
    </source>
</evidence>
<feature type="domain" description="Miro" evidence="18">
    <location>
        <begin position="428"/>
        <end position="577"/>
    </location>
</feature>
<dbReference type="InterPro" id="IPR001806">
    <property type="entry name" value="Small_GTPase"/>
</dbReference>
<evidence type="ECO:0000256" key="15">
    <source>
        <dbReference type="ARBA" id="ARBA00023136"/>
    </source>
</evidence>
<dbReference type="PROSITE" id="PS00018">
    <property type="entry name" value="EF_HAND_1"/>
    <property type="match status" value="1"/>
</dbReference>
<keyword evidence="10" id="KW-0378">Hydrolase</keyword>
<keyword evidence="9" id="KW-1000">Mitochondrion outer membrane</keyword>
<evidence type="ECO:0000256" key="13">
    <source>
        <dbReference type="ARBA" id="ARBA00023128"/>
    </source>
</evidence>
<dbReference type="STRING" id="56408.A0A1E5RZS0"/>
<dbReference type="SMART" id="SM00054">
    <property type="entry name" value="EFh"/>
    <property type="match status" value="2"/>
</dbReference>
<dbReference type="EMBL" id="LPNM01000001">
    <property type="protein sequence ID" value="OEJ92472.1"/>
    <property type="molecule type" value="Genomic_DNA"/>
</dbReference>
<dbReference type="Proteomes" id="UP000095728">
    <property type="component" value="Unassembled WGS sequence"/>
</dbReference>
<feature type="domain" description="Miro" evidence="18">
    <location>
        <begin position="4"/>
        <end position="171"/>
    </location>
</feature>
<dbReference type="CDD" id="cd01892">
    <property type="entry name" value="Miro2"/>
    <property type="match status" value="1"/>
</dbReference>
<dbReference type="GO" id="GO:0003924">
    <property type="term" value="F:GTPase activity"/>
    <property type="evidence" value="ECO:0007669"/>
    <property type="project" value="InterPro"/>
</dbReference>
<evidence type="ECO:0000256" key="4">
    <source>
        <dbReference type="ARBA" id="ARBA00019119"/>
    </source>
</evidence>
<evidence type="ECO:0000313" key="20">
    <source>
        <dbReference type="Proteomes" id="UP000095728"/>
    </source>
</evidence>
<keyword evidence="13" id="KW-0496">Mitochondrion</keyword>
<dbReference type="PROSITE" id="PS50222">
    <property type="entry name" value="EF_HAND_2"/>
    <property type="match status" value="2"/>
</dbReference>
<dbReference type="PRINTS" id="PR00449">
    <property type="entry name" value="RASTRNSFRMNG"/>
</dbReference>
<feature type="domain" description="EF-hand" evidence="17">
    <location>
        <begin position="187"/>
        <end position="222"/>
    </location>
</feature>
<dbReference type="AlphaFoldDB" id="A0A1E5RZS0"/>
<evidence type="ECO:0000256" key="16">
    <source>
        <dbReference type="ARBA" id="ARBA00032646"/>
    </source>
</evidence>
<evidence type="ECO:0000256" key="10">
    <source>
        <dbReference type="ARBA" id="ARBA00022801"/>
    </source>
</evidence>
<dbReference type="OrthoDB" id="10020961at2759"/>
<evidence type="ECO:0000259" key="18">
    <source>
        <dbReference type="PROSITE" id="PS51423"/>
    </source>
</evidence>
<dbReference type="SUPFAM" id="SSF47473">
    <property type="entry name" value="EF-hand"/>
    <property type="match status" value="1"/>
</dbReference>
<dbReference type="SMART" id="SM00175">
    <property type="entry name" value="RAB"/>
    <property type="match status" value="1"/>
</dbReference>
<sequence length="577" mass="66298">MQNKHAIKVVVCGDEHVGKTTLIANFVKNQYIPHLQKRLTPVSIPREFSDNPGFPETTILIDTTLEDTYHLQESLETADVILLVYADDKSYDRISSHWFSMFRSLGLNLPVIVCRNKCDLLSSQDYALVDDEDFLPILNDFKEVGSCIKASCLDNHNVHRTFFLCQRSIMFPLAPLYDSRIQALKPSCASALKRIFILSDKDQDGFLNVHEIAQLQRKSFNKSINISEVEDLIQHIQELRIPNTCSRTRGLTKYGFLLLNTLYIEKGRYETVWGMLRAFHYTDTLEIDEHILFPNIGIHQNSTCSIELSPVGYRFLVDVFRRYDRDNDGGLDDYELKQLFKSCPEGIPQLWLENSFPNSTPINNDGHITLQGWLAQWTMTTFLDYKITTKYLVYFGFEQNAKNALHITKQRKMKKRSGKLYRAPVSDRKVFNCFVLGKPNSGKTALMESFLNKQIVDSGLYSPTIRPQIAVNSMELKGGKQFYLILQEFGGSEAAVVENEAKWSECDVVCLAYDSSDPNSFAYLVEMIDKYSFLKKIPMVFVGLKADLDRQQQRCHFQPDEFTDLLYLDHPLHVSVV</sequence>
<dbReference type="FunCoup" id="A0A1E5RZS0">
    <property type="interactions" value="813"/>
</dbReference>